<dbReference type="PATRIC" id="fig|1188235.3.peg.707"/>
<proteinExistence type="predicted"/>
<keyword evidence="10" id="KW-1185">Reference proteome</keyword>
<keyword evidence="6 7" id="KW-0472">Membrane</keyword>
<dbReference type="Pfam" id="PF13632">
    <property type="entry name" value="Glyco_trans_2_3"/>
    <property type="match status" value="1"/>
</dbReference>
<organism evidence="9 10">
    <name type="scientific">Mycoplasmopsis bovigenitalium 51080</name>
    <dbReference type="NCBI Taxonomy" id="1188235"/>
    <lineage>
        <taxon>Bacteria</taxon>
        <taxon>Bacillati</taxon>
        <taxon>Mycoplasmatota</taxon>
        <taxon>Mycoplasmoidales</taxon>
        <taxon>Metamycoplasmataceae</taxon>
        <taxon>Mycoplasmopsis</taxon>
    </lineage>
</organism>
<dbReference type="STRING" id="1188235.MBVG_7100"/>
<name>N9VBJ4_9BACT</name>
<feature type="transmembrane region" description="Helical" evidence="7">
    <location>
        <begin position="467"/>
        <end position="487"/>
    </location>
</feature>
<feature type="transmembrane region" description="Helical" evidence="7">
    <location>
        <begin position="50"/>
        <end position="70"/>
    </location>
</feature>
<feature type="transmembrane region" description="Helical" evidence="7">
    <location>
        <begin position="421"/>
        <end position="447"/>
    </location>
</feature>
<feature type="transmembrane region" description="Helical" evidence="7">
    <location>
        <begin position="492"/>
        <end position="512"/>
    </location>
</feature>
<dbReference type="InterPro" id="IPR050321">
    <property type="entry name" value="Glycosyltr_2/OpgH_subfam"/>
</dbReference>
<dbReference type="SMR" id="N9VBJ4"/>
<keyword evidence="3 9" id="KW-0808">Transferase</keyword>
<evidence type="ECO:0000259" key="8">
    <source>
        <dbReference type="Pfam" id="PF13632"/>
    </source>
</evidence>
<dbReference type="EMBL" id="AORH01000035">
    <property type="protein sequence ID" value="ENY68771.1"/>
    <property type="molecule type" value="Genomic_DNA"/>
</dbReference>
<dbReference type="PANTHER" id="PTHR43867:SF2">
    <property type="entry name" value="CELLULOSE SYNTHASE CATALYTIC SUBUNIT A [UDP-FORMING]"/>
    <property type="match status" value="1"/>
</dbReference>
<keyword evidence="4 7" id="KW-0812">Transmembrane</keyword>
<feature type="domain" description="Glycosyltransferase 2-like" evidence="8">
    <location>
        <begin position="189"/>
        <end position="392"/>
    </location>
</feature>
<dbReference type="eggNOG" id="COG1215">
    <property type="taxonomic scope" value="Bacteria"/>
</dbReference>
<dbReference type="AlphaFoldDB" id="N9VBJ4"/>
<reference evidence="9 10" key="1">
    <citation type="journal article" date="2013" name="Genome Announc.">
        <title>Draft Genome Sequences of Mycoplasma alkalescens, Mycoplasma arginini, and Mycoplasma bovigenitalium, Three Species with Equivocal Pathogenic Status for Cattle.</title>
        <authorList>
            <person name="Manso-Silvan L."/>
            <person name="Tardy F."/>
            <person name="Baranowski E."/>
            <person name="Barre A."/>
            <person name="Blanchard A."/>
            <person name="Breton M."/>
            <person name="Couture C."/>
            <person name="Citti C."/>
            <person name="Dordet-Frisoni E."/>
            <person name="Dupuy V."/>
            <person name="Gaurivaud P."/>
            <person name="Jacob D."/>
            <person name="Lemaitre C."/>
            <person name="Nikolski M."/>
            <person name="Nouvel L.X."/>
            <person name="Poumarat F."/>
            <person name="Thebault P."/>
            <person name="Theil S."/>
            <person name="Thiaucourt F."/>
            <person name="Sirand-Pugnet P."/>
        </authorList>
    </citation>
    <scope>NUCLEOTIDE SEQUENCE [LARGE SCALE GENOMIC DNA]</scope>
    <source>
        <strain evidence="9 10">51080</strain>
    </source>
</reference>
<dbReference type="Proteomes" id="UP000013220">
    <property type="component" value="Unassembled WGS sequence"/>
</dbReference>
<evidence type="ECO:0000256" key="2">
    <source>
        <dbReference type="ARBA" id="ARBA00022676"/>
    </source>
</evidence>
<dbReference type="SUPFAM" id="SSF53448">
    <property type="entry name" value="Nucleotide-diphospho-sugar transferases"/>
    <property type="match status" value="1"/>
</dbReference>
<dbReference type="InterPro" id="IPR029044">
    <property type="entry name" value="Nucleotide-diphossugar_trans"/>
</dbReference>
<dbReference type="PROSITE" id="PS51257">
    <property type="entry name" value="PROKAR_LIPOPROTEIN"/>
    <property type="match status" value="1"/>
</dbReference>
<comment type="subcellular location">
    <subcellularLocation>
        <location evidence="1">Membrane</location>
        <topology evidence="1">Multi-pass membrane protein</topology>
    </subcellularLocation>
</comment>
<evidence type="ECO:0000313" key="10">
    <source>
        <dbReference type="Proteomes" id="UP000013220"/>
    </source>
</evidence>
<keyword evidence="2" id="KW-0328">Glycosyltransferase</keyword>
<feature type="transmembrane region" description="Helical" evidence="7">
    <location>
        <begin position="360"/>
        <end position="379"/>
    </location>
</feature>
<feature type="transmembrane region" description="Helical" evidence="7">
    <location>
        <begin position="391"/>
        <end position="409"/>
    </location>
</feature>
<dbReference type="Gene3D" id="3.90.550.10">
    <property type="entry name" value="Spore Coat Polysaccharide Biosynthesis Protein SpsA, Chain A"/>
    <property type="match status" value="1"/>
</dbReference>
<comment type="caution">
    <text evidence="9">The sequence shown here is derived from an EMBL/GenBank/DDBJ whole genome shotgun (WGS) entry which is preliminary data.</text>
</comment>
<evidence type="ECO:0000256" key="7">
    <source>
        <dbReference type="SAM" id="Phobius"/>
    </source>
</evidence>
<evidence type="ECO:0000256" key="6">
    <source>
        <dbReference type="ARBA" id="ARBA00023136"/>
    </source>
</evidence>
<dbReference type="GO" id="GO:0016757">
    <property type="term" value="F:glycosyltransferase activity"/>
    <property type="evidence" value="ECO:0007669"/>
    <property type="project" value="UniProtKB-KW"/>
</dbReference>
<accession>N9VBJ4</accession>
<evidence type="ECO:0000256" key="4">
    <source>
        <dbReference type="ARBA" id="ARBA00022692"/>
    </source>
</evidence>
<dbReference type="OrthoDB" id="9766299at2"/>
<dbReference type="GO" id="GO:0016020">
    <property type="term" value="C:membrane"/>
    <property type="evidence" value="ECO:0007669"/>
    <property type="project" value="UniProtKB-SubCell"/>
</dbReference>
<gene>
    <name evidence="9" type="ORF">MBVG_7100</name>
</gene>
<dbReference type="InterPro" id="IPR001173">
    <property type="entry name" value="Glyco_trans_2-like"/>
</dbReference>
<feature type="transmembrane region" description="Helical" evidence="7">
    <location>
        <begin position="9"/>
        <end position="30"/>
    </location>
</feature>
<sequence length="551" mass="64187">MQNIKKSPFIFIISIIVACFLGAIGGYFVFQIIYQNVINNYGLSKINDVKIIFSIIFFCLNFLIILYFWFNGSYDLFSVLWYIKNRKIIKNLHNKINSIKIEKNKHKIVLAYCTCDDFNENALLCSMKQDYENFRVVILDDSKSQEYIEKIDNFAKKYKNVSVVRRTKKVGFKAGNINNYFLNNKDWDYFVILDSDEVIPSNFITQALKYFYHFKNIGVLQANHRGINALNDFQKTFDTSIISGLTANLTAKNHTSIVTLFGHGAMISKECYESAGGFPHLVSEDNAFSATILAKGYYVYFAPDIICGEEFPTNYLAFKKRQSKFVSGDMQLFSKSVIQNIFKSKISWFLKFDLLNRFSMIYLLVFFGFLFTLFNISIYFLNGDLFFKSKYFTIVSCLFIIAPWVKELLIQHKYISFPRFILFLIMSHFLIYSLFYINLKSMFLTIFGKKPTFVVTPKNNTKIDFKTFIKASWFEILLGFALISLIFVNKIFLFNIIFIIGLFSSFVLTILGNSNNLKRVSSIKFEGFANNKFKNKFALNKVVKIYKQRGK</sequence>
<evidence type="ECO:0000313" key="9">
    <source>
        <dbReference type="EMBL" id="ENY68771.1"/>
    </source>
</evidence>
<dbReference type="RefSeq" id="WP_004421664.1">
    <property type="nucleotide sequence ID" value="NZ_AORH01000035.1"/>
</dbReference>
<dbReference type="PANTHER" id="PTHR43867">
    <property type="entry name" value="CELLULOSE SYNTHASE CATALYTIC SUBUNIT A [UDP-FORMING]"/>
    <property type="match status" value="1"/>
</dbReference>
<protein>
    <submittedName>
        <fullName evidence="9">Glycosyl transferase, group 2 family protein</fullName>
    </submittedName>
</protein>
<evidence type="ECO:0000256" key="1">
    <source>
        <dbReference type="ARBA" id="ARBA00004141"/>
    </source>
</evidence>
<keyword evidence="5 7" id="KW-1133">Transmembrane helix</keyword>
<evidence type="ECO:0000256" key="5">
    <source>
        <dbReference type="ARBA" id="ARBA00022989"/>
    </source>
</evidence>
<evidence type="ECO:0000256" key="3">
    <source>
        <dbReference type="ARBA" id="ARBA00022679"/>
    </source>
</evidence>